<dbReference type="HOGENOM" id="CLU_026673_16_1_1"/>
<dbReference type="SMART" id="SM00829">
    <property type="entry name" value="PKS_ER"/>
    <property type="match status" value="1"/>
</dbReference>
<dbReference type="InterPro" id="IPR036291">
    <property type="entry name" value="NAD(P)-bd_dom_sf"/>
</dbReference>
<comment type="similarity">
    <text evidence="1">Belongs to the zinc-containing alcohol dehydrogenase family.</text>
</comment>
<dbReference type="CDD" id="cd08249">
    <property type="entry name" value="enoyl_reductase_like"/>
    <property type="match status" value="1"/>
</dbReference>
<dbReference type="SUPFAM" id="SSF50129">
    <property type="entry name" value="GroES-like"/>
    <property type="match status" value="1"/>
</dbReference>
<evidence type="ECO:0000313" key="5">
    <source>
        <dbReference type="EMBL" id="EME40775.1"/>
    </source>
</evidence>
<feature type="domain" description="Enoyl reductase (ER)" evidence="4">
    <location>
        <begin position="16"/>
        <end position="356"/>
    </location>
</feature>
<evidence type="ECO:0000259" key="4">
    <source>
        <dbReference type="SMART" id="SM00829"/>
    </source>
</evidence>
<dbReference type="Pfam" id="PF08240">
    <property type="entry name" value="ADH_N"/>
    <property type="match status" value="1"/>
</dbReference>
<keyword evidence="3" id="KW-0560">Oxidoreductase</keyword>
<keyword evidence="6" id="KW-1185">Reference proteome</keyword>
<dbReference type="InterPro" id="IPR020843">
    <property type="entry name" value="ER"/>
</dbReference>
<dbReference type="EMBL" id="KB446543">
    <property type="protein sequence ID" value="EME40775.1"/>
    <property type="molecule type" value="Genomic_DNA"/>
</dbReference>
<gene>
    <name evidence="5" type="ORF">DOTSEDRAFT_65424</name>
</gene>
<evidence type="ECO:0000256" key="1">
    <source>
        <dbReference type="ARBA" id="ARBA00008072"/>
    </source>
</evidence>
<comment type="subunit">
    <text evidence="2">Monomer.</text>
</comment>
<reference evidence="6" key="1">
    <citation type="journal article" date="2012" name="PLoS Genet.">
        <title>The genomes of the fungal plant pathogens Cladosporium fulvum and Dothistroma septosporum reveal adaptation to different hosts and lifestyles but also signatures of common ancestry.</title>
        <authorList>
            <person name="de Wit P.J.G.M."/>
            <person name="van der Burgt A."/>
            <person name="Oekmen B."/>
            <person name="Stergiopoulos I."/>
            <person name="Abd-Elsalam K.A."/>
            <person name="Aerts A.L."/>
            <person name="Bahkali A.H."/>
            <person name="Beenen H.G."/>
            <person name="Chettri P."/>
            <person name="Cox M.P."/>
            <person name="Datema E."/>
            <person name="de Vries R.P."/>
            <person name="Dhillon B."/>
            <person name="Ganley A.R."/>
            <person name="Griffiths S.A."/>
            <person name="Guo Y."/>
            <person name="Hamelin R.C."/>
            <person name="Henrissat B."/>
            <person name="Kabir M.S."/>
            <person name="Jashni M.K."/>
            <person name="Kema G."/>
            <person name="Klaubauf S."/>
            <person name="Lapidus A."/>
            <person name="Levasseur A."/>
            <person name="Lindquist E."/>
            <person name="Mehrabi R."/>
            <person name="Ohm R.A."/>
            <person name="Owen T.J."/>
            <person name="Salamov A."/>
            <person name="Schwelm A."/>
            <person name="Schijlen E."/>
            <person name="Sun H."/>
            <person name="van den Burg H.A."/>
            <person name="van Ham R.C.H.J."/>
            <person name="Zhang S."/>
            <person name="Goodwin S.B."/>
            <person name="Grigoriev I.V."/>
            <person name="Collemare J."/>
            <person name="Bradshaw R.E."/>
        </authorList>
    </citation>
    <scope>NUCLEOTIDE SEQUENCE [LARGE SCALE GENOMIC DNA]</scope>
    <source>
        <strain evidence="6">NZE10 / CBS 128990</strain>
    </source>
</reference>
<dbReference type="STRING" id="675120.N1PGX0"/>
<dbReference type="OMA" id="HVATRKV"/>
<dbReference type="OrthoDB" id="48317at2759"/>
<dbReference type="SUPFAM" id="SSF51735">
    <property type="entry name" value="NAD(P)-binding Rossmann-fold domains"/>
    <property type="match status" value="1"/>
</dbReference>
<dbReference type="Pfam" id="PF00107">
    <property type="entry name" value="ADH_zinc_N"/>
    <property type="match status" value="1"/>
</dbReference>
<dbReference type="GO" id="GO:0016651">
    <property type="term" value="F:oxidoreductase activity, acting on NAD(P)H"/>
    <property type="evidence" value="ECO:0007669"/>
    <property type="project" value="InterPro"/>
</dbReference>
<dbReference type="InterPro" id="IPR013154">
    <property type="entry name" value="ADH-like_N"/>
</dbReference>
<dbReference type="InterPro" id="IPR011032">
    <property type="entry name" value="GroES-like_sf"/>
</dbReference>
<dbReference type="Gene3D" id="3.90.180.10">
    <property type="entry name" value="Medium-chain alcohol dehydrogenases, catalytic domain"/>
    <property type="match status" value="1"/>
</dbReference>
<dbReference type="Proteomes" id="UP000016933">
    <property type="component" value="Unassembled WGS sequence"/>
</dbReference>
<protein>
    <recommendedName>
        <fullName evidence="4">Enoyl reductase (ER) domain-containing protein</fullName>
    </recommendedName>
</protein>
<dbReference type="PANTHER" id="PTHR45348:SF2">
    <property type="entry name" value="ZINC-TYPE ALCOHOL DEHYDROGENASE-LIKE PROTEIN C2E1P3.01"/>
    <property type="match status" value="1"/>
</dbReference>
<sequence length="371" mass="39643">MPGLLAIPSTQRAVIANDKLNYTISDHAPMPVVAPDRVLIKTEALGLNPVDTKMIGPFVTAGASYGTDCAGTVVAVGEDIEAAGRIKVGDRVAGLADGMEGLRPQSGAFAEYVAVDGGMAFKMPESMSFAEGASMPLRIVTACMALFYSLELPAELLEKPTHDPFPVLVYGGATSTGTLAIQLLKRCGLVVLTTCSKASTALVESFGADKCFDYNDPGCGAAIREHSGNALDYVLDCITTESSAQICYQALGRCGGKYVGLEPLPESTNKRKAVVPDWILVSWLTGQKISWPAPFGTDGMPEAKAFAERFFPFIHALFTDGWFKAHPIREEPGGLEGLLDGVMLLRQGKIRGQKLVYRIADRKAHIKQEVV</sequence>
<organism evidence="5 6">
    <name type="scientific">Dothistroma septosporum (strain NZE10 / CBS 128990)</name>
    <name type="common">Red band needle blight fungus</name>
    <name type="synonym">Mycosphaerella pini</name>
    <dbReference type="NCBI Taxonomy" id="675120"/>
    <lineage>
        <taxon>Eukaryota</taxon>
        <taxon>Fungi</taxon>
        <taxon>Dikarya</taxon>
        <taxon>Ascomycota</taxon>
        <taxon>Pezizomycotina</taxon>
        <taxon>Dothideomycetes</taxon>
        <taxon>Dothideomycetidae</taxon>
        <taxon>Mycosphaerellales</taxon>
        <taxon>Mycosphaerellaceae</taxon>
        <taxon>Dothistroma</taxon>
    </lineage>
</organism>
<dbReference type="InterPro" id="IPR047122">
    <property type="entry name" value="Trans-enoyl_RdTase-like"/>
</dbReference>
<dbReference type="Gene3D" id="3.40.50.720">
    <property type="entry name" value="NAD(P)-binding Rossmann-like Domain"/>
    <property type="match status" value="1"/>
</dbReference>
<evidence type="ECO:0000256" key="2">
    <source>
        <dbReference type="ARBA" id="ARBA00011245"/>
    </source>
</evidence>
<accession>N1PGX0</accession>
<proteinExistence type="inferred from homology"/>
<name>N1PGX0_DOTSN</name>
<evidence type="ECO:0000256" key="3">
    <source>
        <dbReference type="ARBA" id="ARBA00023002"/>
    </source>
</evidence>
<dbReference type="eggNOG" id="KOG1198">
    <property type="taxonomic scope" value="Eukaryota"/>
</dbReference>
<evidence type="ECO:0000313" key="6">
    <source>
        <dbReference type="Proteomes" id="UP000016933"/>
    </source>
</evidence>
<reference evidence="5 6" key="2">
    <citation type="journal article" date="2012" name="PLoS Pathog.">
        <title>Diverse lifestyles and strategies of plant pathogenesis encoded in the genomes of eighteen Dothideomycetes fungi.</title>
        <authorList>
            <person name="Ohm R.A."/>
            <person name="Feau N."/>
            <person name="Henrissat B."/>
            <person name="Schoch C.L."/>
            <person name="Horwitz B.A."/>
            <person name="Barry K.W."/>
            <person name="Condon B.J."/>
            <person name="Copeland A.C."/>
            <person name="Dhillon B."/>
            <person name="Glaser F."/>
            <person name="Hesse C.N."/>
            <person name="Kosti I."/>
            <person name="LaButti K."/>
            <person name="Lindquist E.A."/>
            <person name="Lucas S."/>
            <person name="Salamov A.A."/>
            <person name="Bradshaw R.E."/>
            <person name="Ciuffetti L."/>
            <person name="Hamelin R.C."/>
            <person name="Kema G.H.J."/>
            <person name="Lawrence C."/>
            <person name="Scott J.A."/>
            <person name="Spatafora J.W."/>
            <person name="Turgeon B.G."/>
            <person name="de Wit P.J.G.M."/>
            <person name="Zhong S."/>
            <person name="Goodwin S.B."/>
            <person name="Grigoriev I.V."/>
        </authorList>
    </citation>
    <scope>NUCLEOTIDE SEQUENCE [LARGE SCALE GENOMIC DNA]</scope>
    <source>
        <strain evidence="6">NZE10 / CBS 128990</strain>
    </source>
</reference>
<dbReference type="AlphaFoldDB" id="N1PGX0"/>
<dbReference type="InterPro" id="IPR013149">
    <property type="entry name" value="ADH-like_C"/>
</dbReference>
<dbReference type="PANTHER" id="PTHR45348">
    <property type="entry name" value="HYPOTHETICAL OXIDOREDUCTASE (EUROFUNG)"/>
    <property type="match status" value="1"/>
</dbReference>